<keyword evidence="2 4" id="KW-0808">Transferase</keyword>
<dbReference type="EMBL" id="CP001826">
    <property type="protein sequence ID" value="ACZ43096.1"/>
    <property type="molecule type" value="Genomic_DNA"/>
</dbReference>
<dbReference type="InterPro" id="IPR050406">
    <property type="entry name" value="FGGY_Carb_Kinase"/>
</dbReference>
<protein>
    <submittedName>
        <fullName evidence="7">Carbohydrate kinase FGGY</fullName>
    </submittedName>
</protein>
<dbReference type="PANTHER" id="PTHR43095:SF5">
    <property type="entry name" value="XYLULOSE KINASE"/>
    <property type="match status" value="1"/>
</dbReference>
<accession>D1CH75</accession>
<dbReference type="PROSITE" id="PS00445">
    <property type="entry name" value="FGGY_KINASES_2"/>
    <property type="match status" value="1"/>
</dbReference>
<feature type="domain" description="Carbohydrate kinase FGGY N-terminal" evidence="5">
    <location>
        <begin position="5"/>
        <end position="248"/>
    </location>
</feature>
<dbReference type="Proteomes" id="UP000000323">
    <property type="component" value="Chromosome 2"/>
</dbReference>
<dbReference type="AlphaFoldDB" id="D1CH75"/>
<dbReference type="STRING" id="525904.Tter_2196"/>
<keyword evidence="8" id="KW-1185">Reference proteome</keyword>
<organism evidence="7 8">
    <name type="scientific">Thermobaculum terrenum (strain ATCC BAA-798 / CCMEE 7001 / YNP1)</name>
    <dbReference type="NCBI Taxonomy" id="525904"/>
    <lineage>
        <taxon>Bacteria</taxon>
        <taxon>Bacillati</taxon>
        <taxon>Chloroflexota</taxon>
        <taxon>Chloroflexia</taxon>
        <taxon>Candidatus Thermobaculales</taxon>
        <taxon>Candidatus Thermobaculaceae</taxon>
        <taxon>Thermobaculum</taxon>
    </lineage>
</organism>
<dbReference type="InterPro" id="IPR043129">
    <property type="entry name" value="ATPase_NBD"/>
</dbReference>
<dbReference type="RefSeq" id="WP_012876127.1">
    <property type="nucleotide sequence ID" value="NC_013526.1"/>
</dbReference>
<reference evidence="8" key="1">
    <citation type="journal article" date="2010" name="Stand. Genomic Sci.">
        <title>Complete genome sequence of 'Thermobaculum terrenum' type strain (YNP1).</title>
        <authorList>
            <person name="Kiss H."/>
            <person name="Cleland D."/>
            <person name="Lapidus A."/>
            <person name="Lucas S."/>
            <person name="Glavina Del Rio T."/>
            <person name="Nolan M."/>
            <person name="Tice H."/>
            <person name="Han C."/>
            <person name="Goodwin L."/>
            <person name="Pitluck S."/>
            <person name="Liolios K."/>
            <person name="Ivanova N."/>
            <person name="Mavromatis K."/>
            <person name="Ovchinnikova G."/>
            <person name="Pati A."/>
            <person name="Chen A."/>
            <person name="Palaniappan K."/>
            <person name="Land M."/>
            <person name="Hauser L."/>
            <person name="Chang Y."/>
            <person name="Jeffries C."/>
            <person name="Lu M."/>
            <person name="Brettin T."/>
            <person name="Detter J."/>
            <person name="Goker M."/>
            <person name="Tindall B."/>
            <person name="Beck B."/>
            <person name="McDermott T."/>
            <person name="Woyke T."/>
            <person name="Bristow J."/>
            <person name="Eisen J."/>
            <person name="Markowitz V."/>
            <person name="Hugenholtz P."/>
            <person name="Kyrpides N."/>
            <person name="Klenk H."/>
            <person name="Cheng J."/>
        </authorList>
    </citation>
    <scope>NUCLEOTIDE SEQUENCE [LARGE SCALE GENOMIC DNA]</scope>
    <source>
        <strain evidence="8">ATCC BAA-798 / YNP1</strain>
    </source>
</reference>
<feature type="domain" description="Carbohydrate kinase FGGY C-terminal" evidence="6">
    <location>
        <begin position="260"/>
        <end position="453"/>
    </location>
</feature>
<evidence type="ECO:0000256" key="1">
    <source>
        <dbReference type="ARBA" id="ARBA00009156"/>
    </source>
</evidence>
<dbReference type="GO" id="GO:0016301">
    <property type="term" value="F:kinase activity"/>
    <property type="evidence" value="ECO:0007669"/>
    <property type="project" value="UniProtKB-KW"/>
</dbReference>
<evidence type="ECO:0000313" key="7">
    <source>
        <dbReference type="EMBL" id="ACZ43096.1"/>
    </source>
</evidence>
<dbReference type="GO" id="GO:0016773">
    <property type="term" value="F:phosphotransferase activity, alcohol group as acceptor"/>
    <property type="evidence" value="ECO:0007669"/>
    <property type="project" value="InterPro"/>
</dbReference>
<dbReference type="PANTHER" id="PTHR43095">
    <property type="entry name" value="SUGAR KINASE"/>
    <property type="match status" value="1"/>
</dbReference>
<evidence type="ECO:0000256" key="4">
    <source>
        <dbReference type="RuleBase" id="RU003733"/>
    </source>
</evidence>
<dbReference type="InterPro" id="IPR000577">
    <property type="entry name" value="Carb_kinase_FGGY"/>
</dbReference>
<evidence type="ECO:0000256" key="2">
    <source>
        <dbReference type="ARBA" id="ARBA00022679"/>
    </source>
</evidence>
<evidence type="ECO:0000256" key="3">
    <source>
        <dbReference type="ARBA" id="ARBA00022777"/>
    </source>
</evidence>
<dbReference type="InterPro" id="IPR018483">
    <property type="entry name" value="Carb_kinase_FGGY_CS"/>
</dbReference>
<dbReference type="InterPro" id="IPR018484">
    <property type="entry name" value="FGGY_N"/>
</dbReference>
<dbReference type="Gene3D" id="3.30.420.40">
    <property type="match status" value="2"/>
</dbReference>
<dbReference type="Pfam" id="PF02782">
    <property type="entry name" value="FGGY_C"/>
    <property type="match status" value="1"/>
</dbReference>
<name>D1CH75_THET1</name>
<comment type="similarity">
    <text evidence="1 4">Belongs to the FGGY kinase family.</text>
</comment>
<evidence type="ECO:0000313" key="8">
    <source>
        <dbReference type="Proteomes" id="UP000000323"/>
    </source>
</evidence>
<dbReference type="GO" id="GO:0005975">
    <property type="term" value="P:carbohydrate metabolic process"/>
    <property type="evidence" value="ECO:0007669"/>
    <property type="project" value="InterPro"/>
</dbReference>
<dbReference type="InterPro" id="IPR018485">
    <property type="entry name" value="FGGY_C"/>
</dbReference>
<dbReference type="PIRSF" id="PIRSF000538">
    <property type="entry name" value="GlpK"/>
    <property type="match status" value="1"/>
</dbReference>
<dbReference type="CDD" id="cd07804">
    <property type="entry name" value="ASKHA_NBD_FGGY_RrXK-like"/>
    <property type="match status" value="1"/>
</dbReference>
<evidence type="ECO:0000259" key="6">
    <source>
        <dbReference type="Pfam" id="PF02782"/>
    </source>
</evidence>
<dbReference type="Pfam" id="PF00370">
    <property type="entry name" value="FGGY_N"/>
    <property type="match status" value="1"/>
</dbReference>
<dbReference type="OrthoDB" id="9805576at2"/>
<sequence>MAELLMGIDIGTYSSKGVLCLPDGTVLAVREVEHGLSLPRPGWAEHDPEEVWWCDCATICRDLLRQAGATGREVRALAVSGIGPALLPADADGRPLRPAILYGIDTRASEEIAWLNSTYGADELYSLSGMHLTSQAVGPKLLWLRRHEPEVYARTRYVYSCSSYLVYRLTGEYVLDYHTASHFNPLFDPRRLEWSPRFAEPICDLGLLPRLAWPTEVVGVVHSRAAGETGLAEGTPVTAGTIDAVAEAISVGVVSPGDLMLMYGTTLFFILVQEALVPNPKMWVTAYALPGTYALAGGMSTTGAITRWARDNLARDLLERELAGGERAYAALSWEAESSPPGAKGLLLLPYFQGERTPIHDPEARGVLAGLTLSHTRGDIYRAIMEGTAYGVRHNVETMRQTGAQPGRLVAVGGGTKSPLWLQVVSDVTGLPQEVPELTIGASYGDAFLAGLATGVVPGIDSLRSQWVRGIRVVAPNPELASLYSEGYELYLQLYERTRDVVHALGKIAG</sequence>
<proteinExistence type="inferred from homology"/>
<dbReference type="KEGG" id="ttr:Tter_2196"/>
<gene>
    <name evidence="7" type="ordered locus">Tter_2196</name>
</gene>
<dbReference type="SUPFAM" id="SSF53067">
    <property type="entry name" value="Actin-like ATPase domain"/>
    <property type="match status" value="2"/>
</dbReference>
<dbReference type="HOGENOM" id="CLU_009281_3_3_0"/>
<keyword evidence="3 4" id="KW-0418">Kinase</keyword>
<evidence type="ECO:0000259" key="5">
    <source>
        <dbReference type="Pfam" id="PF00370"/>
    </source>
</evidence>
<dbReference type="eggNOG" id="COG1070">
    <property type="taxonomic scope" value="Bacteria"/>
</dbReference>